<proteinExistence type="predicted"/>
<protein>
    <recommendedName>
        <fullName evidence="8">GATA-type domain-containing protein</fullName>
    </recommendedName>
</protein>
<dbReference type="GO" id="GO:0043565">
    <property type="term" value="F:sequence-specific DNA binding"/>
    <property type="evidence" value="ECO:0007669"/>
    <property type="project" value="InterPro"/>
</dbReference>
<dbReference type="EMBL" id="JAXQNO010000016">
    <property type="protein sequence ID" value="KAK4782223.1"/>
    <property type="molecule type" value="Genomic_DNA"/>
</dbReference>
<dbReference type="Proteomes" id="UP001346149">
    <property type="component" value="Unassembled WGS sequence"/>
</dbReference>
<evidence type="ECO:0000256" key="1">
    <source>
        <dbReference type="ARBA" id="ARBA00022723"/>
    </source>
</evidence>
<dbReference type="GO" id="GO:0008270">
    <property type="term" value="F:zinc ion binding"/>
    <property type="evidence" value="ECO:0007669"/>
    <property type="project" value="UniProtKB-KW"/>
</dbReference>
<dbReference type="SUPFAM" id="SSF57716">
    <property type="entry name" value="Glucocorticoid receptor-like (DNA-binding domain)"/>
    <property type="match status" value="1"/>
</dbReference>
<gene>
    <name evidence="9" type="ORF">SAY86_016325</name>
</gene>
<dbReference type="SMART" id="SM00401">
    <property type="entry name" value="ZnF_GATA"/>
    <property type="match status" value="1"/>
</dbReference>
<sequence>MEEGEPLSIQSLLQWSRTSYLRVSTIGYDVFFFSLFMYLMSPEEMDGENDSKKPVGPSGPKCCADCNTTKTPLWRVGPSGPKLLCNACGIRYRKKRVSPSASIGPPELAATPET</sequence>
<dbReference type="Gene3D" id="3.30.50.10">
    <property type="entry name" value="Erythroid Transcription Factor GATA-1, subunit A"/>
    <property type="match status" value="1"/>
</dbReference>
<evidence type="ECO:0000256" key="2">
    <source>
        <dbReference type="ARBA" id="ARBA00022771"/>
    </source>
</evidence>
<keyword evidence="2 7" id="KW-0863">Zinc-finger</keyword>
<evidence type="ECO:0000256" key="7">
    <source>
        <dbReference type="PROSITE-ProRule" id="PRU00094"/>
    </source>
</evidence>
<accession>A0AAN7R1A9</accession>
<name>A0AAN7R1A9_TRANT</name>
<comment type="caution">
    <text evidence="9">The sequence shown here is derived from an EMBL/GenBank/DDBJ whole genome shotgun (WGS) entry which is preliminary data.</text>
</comment>
<dbReference type="GO" id="GO:0006355">
    <property type="term" value="P:regulation of DNA-templated transcription"/>
    <property type="evidence" value="ECO:0007669"/>
    <property type="project" value="InterPro"/>
</dbReference>
<evidence type="ECO:0000256" key="3">
    <source>
        <dbReference type="ARBA" id="ARBA00022833"/>
    </source>
</evidence>
<dbReference type="PANTHER" id="PTHR47255">
    <property type="entry name" value="GATA TRANSCRIPTION FACTOR 22-RELATED"/>
    <property type="match status" value="1"/>
</dbReference>
<feature type="domain" description="GATA-type" evidence="8">
    <location>
        <begin position="57"/>
        <end position="93"/>
    </location>
</feature>
<dbReference type="AlphaFoldDB" id="A0AAN7R1A9"/>
<dbReference type="PANTHER" id="PTHR47255:SF4">
    <property type="entry name" value="GATA ZINC FINGER DOMAIN-CONTAINING PROTEIN 12"/>
    <property type="match status" value="1"/>
</dbReference>
<dbReference type="Pfam" id="PF00320">
    <property type="entry name" value="GATA"/>
    <property type="match status" value="1"/>
</dbReference>
<evidence type="ECO:0000256" key="4">
    <source>
        <dbReference type="ARBA" id="ARBA00023015"/>
    </source>
</evidence>
<dbReference type="InterPro" id="IPR052138">
    <property type="entry name" value="GATA_ZnFinger_Domain"/>
</dbReference>
<evidence type="ECO:0000259" key="8">
    <source>
        <dbReference type="PROSITE" id="PS50114"/>
    </source>
</evidence>
<evidence type="ECO:0000256" key="5">
    <source>
        <dbReference type="ARBA" id="ARBA00023125"/>
    </source>
</evidence>
<evidence type="ECO:0000313" key="9">
    <source>
        <dbReference type="EMBL" id="KAK4782223.1"/>
    </source>
</evidence>
<evidence type="ECO:0000256" key="6">
    <source>
        <dbReference type="ARBA" id="ARBA00023163"/>
    </source>
</evidence>
<keyword evidence="4" id="KW-0805">Transcription regulation</keyword>
<dbReference type="InterPro" id="IPR013088">
    <property type="entry name" value="Znf_NHR/GATA"/>
</dbReference>
<keyword evidence="1" id="KW-0479">Metal-binding</keyword>
<keyword evidence="5" id="KW-0238">DNA-binding</keyword>
<keyword evidence="6" id="KW-0804">Transcription</keyword>
<dbReference type="PROSITE" id="PS50114">
    <property type="entry name" value="GATA_ZN_FINGER_2"/>
    <property type="match status" value="1"/>
</dbReference>
<evidence type="ECO:0000313" key="10">
    <source>
        <dbReference type="Proteomes" id="UP001346149"/>
    </source>
</evidence>
<keyword evidence="10" id="KW-1185">Reference proteome</keyword>
<reference evidence="9 10" key="1">
    <citation type="journal article" date="2023" name="Hortic Res">
        <title>Pangenome of water caltrop reveals structural variations and asymmetric subgenome divergence after allopolyploidization.</title>
        <authorList>
            <person name="Zhang X."/>
            <person name="Chen Y."/>
            <person name="Wang L."/>
            <person name="Yuan Y."/>
            <person name="Fang M."/>
            <person name="Shi L."/>
            <person name="Lu R."/>
            <person name="Comes H.P."/>
            <person name="Ma Y."/>
            <person name="Chen Y."/>
            <person name="Huang G."/>
            <person name="Zhou Y."/>
            <person name="Zheng Z."/>
            <person name="Qiu Y."/>
        </authorList>
    </citation>
    <scope>NUCLEOTIDE SEQUENCE [LARGE SCALE GENOMIC DNA]</scope>
    <source>
        <strain evidence="9">F231</strain>
    </source>
</reference>
<organism evidence="9 10">
    <name type="scientific">Trapa natans</name>
    <name type="common">Water chestnut</name>
    <dbReference type="NCBI Taxonomy" id="22666"/>
    <lineage>
        <taxon>Eukaryota</taxon>
        <taxon>Viridiplantae</taxon>
        <taxon>Streptophyta</taxon>
        <taxon>Embryophyta</taxon>
        <taxon>Tracheophyta</taxon>
        <taxon>Spermatophyta</taxon>
        <taxon>Magnoliopsida</taxon>
        <taxon>eudicotyledons</taxon>
        <taxon>Gunneridae</taxon>
        <taxon>Pentapetalae</taxon>
        <taxon>rosids</taxon>
        <taxon>malvids</taxon>
        <taxon>Myrtales</taxon>
        <taxon>Lythraceae</taxon>
        <taxon>Trapa</taxon>
    </lineage>
</organism>
<dbReference type="InterPro" id="IPR000679">
    <property type="entry name" value="Znf_GATA"/>
</dbReference>
<keyword evidence="3" id="KW-0862">Zinc</keyword>
<dbReference type="CDD" id="cd00202">
    <property type="entry name" value="ZnF_GATA"/>
    <property type="match status" value="1"/>
</dbReference>